<dbReference type="KEGG" id="bip:Bint_2846"/>
<feature type="chain" id="PRO_5003398694" description="Lipoprotein" evidence="1">
    <location>
        <begin position="23"/>
        <end position="125"/>
    </location>
</feature>
<keyword evidence="1" id="KW-0732">Signal</keyword>
<evidence type="ECO:0000256" key="1">
    <source>
        <dbReference type="SAM" id="SignalP"/>
    </source>
</evidence>
<feature type="signal peptide" evidence="1">
    <location>
        <begin position="1"/>
        <end position="22"/>
    </location>
</feature>
<dbReference type="AlphaFoldDB" id="G0EI85"/>
<organism evidence="2 3">
    <name type="scientific">Brachyspira intermedia (strain ATCC 51140 / PWS/A)</name>
    <name type="common">Serpulina intermedia</name>
    <dbReference type="NCBI Taxonomy" id="1045858"/>
    <lineage>
        <taxon>Bacteria</taxon>
        <taxon>Pseudomonadati</taxon>
        <taxon>Spirochaetota</taxon>
        <taxon>Spirochaetia</taxon>
        <taxon>Brachyspirales</taxon>
        <taxon>Brachyspiraceae</taxon>
        <taxon>Brachyspira</taxon>
    </lineage>
</organism>
<proteinExistence type="predicted"/>
<evidence type="ECO:0008006" key="4">
    <source>
        <dbReference type="Google" id="ProtNLM"/>
    </source>
</evidence>
<dbReference type="RefSeq" id="WP_014489224.1">
    <property type="nucleotide sequence ID" value="NC_017243.1"/>
</dbReference>
<gene>
    <name evidence="2" type="ordered locus">Bint_2846</name>
</gene>
<evidence type="ECO:0000313" key="2">
    <source>
        <dbReference type="EMBL" id="AEM23440.1"/>
    </source>
</evidence>
<dbReference type="PATRIC" id="fig|1045858.4.peg.2844"/>
<dbReference type="Proteomes" id="UP000008522">
    <property type="component" value="Chromosome"/>
</dbReference>
<sequence length="125" mass="14196">MKHCIKILSLSFIFLFIFSCSNKTKIAGRYEGVLNTTQNTKQLITNKCIVIVNDDNSMSIDIQGENIYKDNISISKEELIKIDDYSYVASKNSKNYTFVFHSGYMVLTIENTDNTTTKGELSKIS</sequence>
<dbReference type="OrthoDB" id="308383at2"/>
<dbReference type="PROSITE" id="PS51257">
    <property type="entry name" value="PROKAR_LIPOPROTEIN"/>
    <property type="match status" value="1"/>
</dbReference>
<reference evidence="2 3" key="1">
    <citation type="journal article" date="2011" name="BMC Genomics">
        <title>Complete genome sequence of Brachyspira intermedia reveals unique genomic features in Brachyspira species and phage-mediated horizontal gene transfer.</title>
        <authorList>
            <person name="Hafstrom T."/>
            <person name="Jansson D.S."/>
            <person name="Segerman B."/>
        </authorList>
    </citation>
    <scope>NUCLEOTIDE SEQUENCE [LARGE SCALE GENOMIC DNA]</scope>
    <source>
        <strain evidence="3">ATCC 51140 / PWS/A</strain>
    </source>
</reference>
<dbReference type="GeneID" id="44971326"/>
<dbReference type="HOGENOM" id="CLU_1871441_0_0_12"/>
<dbReference type="EMBL" id="CP002874">
    <property type="protein sequence ID" value="AEM23440.1"/>
    <property type="molecule type" value="Genomic_DNA"/>
</dbReference>
<protein>
    <recommendedName>
        <fullName evidence="4">Lipoprotein</fullName>
    </recommendedName>
</protein>
<keyword evidence="3" id="KW-1185">Reference proteome</keyword>
<accession>G0EI85</accession>
<evidence type="ECO:0000313" key="3">
    <source>
        <dbReference type="Proteomes" id="UP000008522"/>
    </source>
</evidence>
<name>G0EI85_BRAIP</name>